<dbReference type="Pfam" id="PF01557">
    <property type="entry name" value="FAA_hydrolase"/>
    <property type="match status" value="1"/>
</dbReference>
<dbReference type="Gene3D" id="3.90.850.10">
    <property type="entry name" value="Fumarylacetoacetase-like, C-terminal domain"/>
    <property type="match status" value="1"/>
</dbReference>
<protein>
    <submittedName>
        <fullName evidence="2">Fumarylacetoacetate hydrolase family protein</fullName>
    </submittedName>
</protein>
<dbReference type="PANTHER" id="PTHR43211:SF1">
    <property type="entry name" value="BLL6422 PROTEIN"/>
    <property type="match status" value="1"/>
</dbReference>
<evidence type="ECO:0000313" key="3">
    <source>
        <dbReference type="Proteomes" id="UP001556692"/>
    </source>
</evidence>
<evidence type="ECO:0000259" key="1">
    <source>
        <dbReference type="Pfam" id="PF01557"/>
    </source>
</evidence>
<dbReference type="InterPro" id="IPR036663">
    <property type="entry name" value="Fumarylacetoacetase_C_sf"/>
</dbReference>
<proteinExistence type="predicted"/>
<dbReference type="RefSeq" id="WP_367955246.1">
    <property type="nucleotide sequence ID" value="NZ_JBDPGJ010000004.1"/>
</dbReference>
<dbReference type="EMBL" id="JBDPGJ010000004">
    <property type="protein sequence ID" value="MEX0407363.1"/>
    <property type="molecule type" value="Genomic_DNA"/>
</dbReference>
<feature type="domain" description="Fumarylacetoacetase-like C-terminal" evidence="1">
    <location>
        <begin position="131"/>
        <end position="323"/>
    </location>
</feature>
<reference evidence="2 3" key="1">
    <citation type="submission" date="2024-05" db="EMBL/GenBank/DDBJ databases">
        <authorList>
            <person name="Jiang F."/>
        </authorList>
    </citation>
    <scope>NUCLEOTIDE SEQUENCE [LARGE SCALE GENOMIC DNA]</scope>
    <source>
        <strain evidence="2 3">LZ166</strain>
    </source>
</reference>
<accession>A0ABV3SM90</accession>
<evidence type="ECO:0000313" key="2">
    <source>
        <dbReference type="EMBL" id="MEX0407363.1"/>
    </source>
</evidence>
<dbReference type="GO" id="GO:0016787">
    <property type="term" value="F:hydrolase activity"/>
    <property type="evidence" value="ECO:0007669"/>
    <property type="project" value="UniProtKB-KW"/>
</dbReference>
<keyword evidence="3" id="KW-1185">Reference proteome</keyword>
<dbReference type="SUPFAM" id="SSF56529">
    <property type="entry name" value="FAH"/>
    <property type="match status" value="1"/>
</dbReference>
<keyword evidence="2" id="KW-0378">Hydrolase</keyword>
<name>A0ABV3SM90_9HYPH</name>
<dbReference type="InterPro" id="IPR011234">
    <property type="entry name" value="Fumarylacetoacetase-like_C"/>
</dbReference>
<comment type="caution">
    <text evidence="2">The sequence shown here is derived from an EMBL/GenBank/DDBJ whole genome shotgun (WGS) entry which is preliminary data.</text>
</comment>
<dbReference type="PANTHER" id="PTHR43211">
    <property type="entry name" value="FUMARYLACETOACETATE HYDROLASE"/>
    <property type="match status" value="1"/>
</dbReference>
<organism evidence="2 3">
    <name type="scientific">Aquibium pacificus</name>
    <dbReference type="NCBI Taxonomy" id="3153579"/>
    <lineage>
        <taxon>Bacteria</taxon>
        <taxon>Pseudomonadati</taxon>
        <taxon>Pseudomonadota</taxon>
        <taxon>Alphaproteobacteria</taxon>
        <taxon>Hyphomicrobiales</taxon>
        <taxon>Phyllobacteriaceae</taxon>
        <taxon>Aquibium</taxon>
    </lineage>
</organism>
<sequence length="327" mass="36433">MKLVTYERDGAPRAGAFVDGDRRIVDLAEAHQRAFGEAYAPFASVQAMIEAGDAALDRAYETVGKPDATTLARDSVRLLAPVPVPVQMRDCLCFETHLKQSFAAARRIRADATPDPEAAMREFERTGTLSVPKTFYEQPIYYKANRFSVIGNDHDVLWPSYSHLMDFELEFGFYVRKKGVDIARDAARDYIYGYTIFNDFSARDAQTQEMGGQLGPAKGKDFDTGNAMGPCLVTADELKDPYGLTMVCRVNGEEWGRGSTSSMYWKFEDLIAYVSRSETLYPGEFFGSGTVGNGCGLEHMKFLKHGDVVELEVEGIGTLRNRVLTRQ</sequence>
<dbReference type="Proteomes" id="UP001556692">
    <property type="component" value="Unassembled WGS sequence"/>
</dbReference>
<gene>
    <name evidence="2" type="ORF">ABGN05_17020</name>
</gene>